<evidence type="ECO:0000256" key="1">
    <source>
        <dbReference type="SAM" id="MobiDB-lite"/>
    </source>
</evidence>
<dbReference type="Proteomes" id="UP000030748">
    <property type="component" value="Unassembled WGS sequence"/>
</dbReference>
<proteinExistence type="predicted"/>
<gene>
    <name evidence="3" type="ORF">MIMGU_mgv1a023941mg</name>
</gene>
<evidence type="ECO:0000313" key="4">
    <source>
        <dbReference type="Proteomes" id="UP000030748"/>
    </source>
</evidence>
<dbReference type="STRING" id="4155.A0A022R366"/>
<dbReference type="PANTHER" id="PTHR46836">
    <property type="entry name" value="AFADIN"/>
    <property type="match status" value="1"/>
</dbReference>
<accession>A0A022R366</accession>
<dbReference type="Pfam" id="PF14309">
    <property type="entry name" value="DUF4378"/>
    <property type="match status" value="1"/>
</dbReference>
<feature type="domain" description="DUF4378" evidence="2">
    <location>
        <begin position="390"/>
        <end position="520"/>
    </location>
</feature>
<feature type="compositionally biased region" description="Polar residues" evidence="1">
    <location>
        <begin position="283"/>
        <end position="296"/>
    </location>
</feature>
<dbReference type="eggNOG" id="ENOG502RBI2">
    <property type="taxonomic scope" value="Eukaryota"/>
</dbReference>
<dbReference type="InterPro" id="IPR025486">
    <property type="entry name" value="DUF4378"/>
</dbReference>
<dbReference type="PANTHER" id="PTHR46836:SF7">
    <property type="entry name" value="PHOSPHATIDYLINOSITOL N-ACETYGLUCOSAMINLYTRANSFERASE SUBUNIT P-LIKE PROTEIN"/>
    <property type="match status" value="1"/>
</dbReference>
<evidence type="ECO:0000259" key="2">
    <source>
        <dbReference type="Pfam" id="PF14309"/>
    </source>
</evidence>
<evidence type="ECO:0000313" key="3">
    <source>
        <dbReference type="EMBL" id="EYU34038.1"/>
    </source>
</evidence>
<organism evidence="3 4">
    <name type="scientific">Erythranthe guttata</name>
    <name type="common">Yellow monkey flower</name>
    <name type="synonym">Mimulus guttatus</name>
    <dbReference type="NCBI Taxonomy" id="4155"/>
    <lineage>
        <taxon>Eukaryota</taxon>
        <taxon>Viridiplantae</taxon>
        <taxon>Streptophyta</taxon>
        <taxon>Embryophyta</taxon>
        <taxon>Tracheophyta</taxon>
        <taxon>Spermatophyta</taxon>
        <taxon>Magnoliopsida</taxon>
        <taxon>eudicotyledons</taxon>
        <taxon>Gunneridae</taxon>
        <taxon>Pentapetalae</taxon>
        <taxon>asterids</taxon>
        <taxon>lamiids</taxon>
        <taxon>Lamiales</taxon>
        <taxon>Phrymaceae</taxon>
        <taxon>Erythranthe</taxon>
    </lineage>
</organism>
<sequence>MKNSENTRAHESVIAKLMGFDEVLLPPQQPVREKRRLLSENYVRKAASIGLPPRSLHGVRISKSKKDNVVDKVKKVKRSPKSLSRGNDEERRSCGKKGDDYVRRNVLRYLQKLEYYRPKGDFDELRVNYMIDKPCIFSTSMSIFKPNLMRLLDKPEDLKLDRHSTYKQLVNNGIVSTRHSCIACTRTMNRICRQEQGRSKFWEVSSKPGNVNESEKQSSDLLTKKSKKVDVCRRHQSIDEMLILADEKSSEGDSKLMEQTVSYAECVGDTAYASAESFNGGVSSRISGGPHSNSEYAQEVLSEEKTSQHSPDSVLEPCDIQNSSNFEYFDRIGLQMQLQALNIESEETYSEGSIMAVSDEDDFFDEFRDLSHDGRKIKRWLGDDYQSRNYSYMIDVLDESGFYGTKLLTDLKYPICPSVFDALEKTYGKQTSWQKCERQLLFDCINSALNFRFSARRRFRPCLKRGEVEDEIWGVLTRQEKETGKDFCDKDLEKWLGFEEGVDIVCTEMENSLFDDLVMELVSSSD</sequence>
<feature type="region of interest" description="Disordered" evidence="1">
    <location>
        <begin position="63"/>
        <end position="96"/>
    </location>
</feature>
<protein>
    <recommendedName>
        <fullName evidence="2">DUF4378 domain-containing protein</fullName>
    </recommendedName>
</protein>
<feature type="region of interest" description="Disordered" evidence="1">
    <location>
        <begin position="283"/>
        <end position="314"/>
    </location>
</feature>
<reference evidence="3 4" key="1">
    <citation type="journal article" date="2013" name="Proc. Natl. Acad. Sci. U.S.A.">
        <title>Fine-scale variation in meiotic recombination in Mimulus inferred from population shotgun sequencing.</title>
        <authorList>
            <person name="Hellsten U."/>
            <person name="Wright K.M."/>
            <person name="Jenkins J."/>
            <person name="Shu S."/>
            <person name="Yuan Y."/>
            <person name="Wessler S.R."/>
            <person name="Schmutz J."/>
            <person name="Willis J.H."/>
            <person name="Rokhsar D.S."/>
        </authorList>
    </citation>
    <scope>NUCLEOTIDE SEQUENCE [LARGE SCALE GENOMIC DNA]</scope>
    <source>
        <strain evidence="4">cv. DUN x IM62</strain>
    </source>
</reference>
<feature type="compositionally biased region" description="Basic and acidic residues" evidence="1">
    <location>
        <begin position="64"/>
        <end position="73"/>
    </location>
</feature>
<feature type="compositionally biased region" description="Basic and acidic residues" evidence="1">
    <location>
        <begin position="86"/>
        <end position="96"/>
    </location>
</feature>
<name>A0A022R366_ERYGU</name>
<dbReference type="AlphaFoldDB" id="A0A022R366"/>
<keyword evidence="4" id="KW-1185">Reference proteome</keyword>
<dbReference type="EMBL" id="KI630735">
    <property type="protein sequence ID" value="EYU34038.1"/>
    <property type="molecule type" value="Genomic_DNA"/>
</dbReference>